<reference evidence="2" key="1">
    <citation type="journal article" date="2014" name="Microb. Cell Fact.">
        <title>Exploiting Issatchenkia orientalis SD108 for succinic acid production.</title>
        <authorList>
            <person name="Xiao H."/>
            <person name="Shao Z."/>
            <person name="Jiang Y."/>
            <person name="Dole S."/>
            <person name="Zhao H."/>
        </authorList>
    </citation>
    <scope>NUCLEOTIDE SEQUENCE [LARGE SCALE GENOMIC DNA]</scope>
    <source>
        <strain evidence="2">SD108</strain>
    </source>
</reference>
<sequence length="35" mass="3506">SPPDIISALTFVASGAVSPFAGTYGTINPFVVPLV</sequence>
<dbReference type="AlphaFoldDB" id="A0A099NSV3"/>
<evidence type="ECO:0000313" key="1">
    <source>
        <dbReference type="EMBL" id="KGK34992.1"/>
    </source>
</evidence>
<organism evidence="1 2">
    <name type="scientific">Pichia kudriavzevii</name>
    <name type="common">Yeast</name>
    <name type="synonym">Issatchenkia orientalis</name>
    <dbReference type="NCBI Taxonomy" id="4909"/>
    <lineage>
        <taxon>Eukaryota</taxon>
        <taxon>Fungi</taxon>
        <taxon>Dikarya</taxon>
        <taxon>Ascomycota</taxon>
        <taxon>Saccharomycotina</taxon>
        <taxon>Pichiomycetes</taxon>
        <taxon>Pichiales</taxon>
        <taxon>Pichiaceae</taxon>
        <taxon>Pichia</taxon>
    </lineage>
</organism>
<feature type="non-terminal residue" evidence="1">
    <location>
        <position position="1"/>
    </location>
</feature>
<accession>A0A099NSV3</accession>
<dbReference type="HOGENOM" id="CLU_3371025_0_0_1"/>
<evidence type="ECO:0000313" key="2">
    <source>
        <dbReference type="Proteomes" id="UP000029867"/>
    </source>
</evidence>
<dbReference type="Proteomes" id="UP000029867">
    <property type="component" value="Unassembled WGS sequence"/>
</dbReference>
<gene>
    <name evidence="1" type="ORF">JL09_g5859</name>
</gene>
<name>A0A099NSV3_PICKU</name>
<proteinExistence type="predicted"/>
<comment type="caution">
    <text evidence="1">The sequence shown here is derived from an EMBL/GenBank/DDBJ whole genome shotgun (WGS) entry which is preliminary data.</text>
</comment>
<protein>
    <submittedName>
        <fullName evidence="1">Uncharacterized protein</fullName>
    </submittedName>
</protein>
<dbReference type="EMBL" id="JQFK01001078">
    <property type="protein sequence ID" value="KGK34992.1"/>
    <property type="molecule type" value="Genomic_DNA"/>
</dbReference>